<protein>
    <recommendedName>
        <fullName evidence="8">Defensin</fullName>
    </recommendedName>
</protein>
<keyword evidence="7" id="KW-1185">Reference proteome</keyword>
<evidence type="ECO:0000256" key="3">
    <source>
        <dbReference type="ARBA" id="ARBA00022577"/>
    </source>
</evidence>
<dbReference type="Pfam" id="PF25052">
    <property type="entry name" value="AtDEF-like"/>
    <property type="match status" value="1"/>
</dbReference>
<dbReference type="InterPro" id="IPR010851">
    <property type="entry name" value="DEFL"/>
</dbReference>
<keyword evidence="5" id="KW-0732">Signal</keyword>
<name>A0AAD4T1D9_9MAGN</name>
<organism evidence="6 7">
    <name type="scientific">Papaver atlanticum</name>
    <dbReference type="NCBI Taxonomy" id="357466"/>
    <lineage>
        <taxon>Eukaryota</taxon>
        <taxon>Viridiplantae</taxon>
        <taxon>Streptophyta</taxon>
        <taxon>Embryophyta</taxon>
        <taxon>Tracheophyta</taxon>
        <taxon>Spermatophyta</taxon>
        <taxon>Magnoliopsida</taxon>
        <taxon>Ranunculales</taxon>
        <taxon>Papaveraceae</taxon>
        <taxon>Papaveroideae</taxon>
        <taxon>Papaver</taxon>
    </lineage>
</organism>
<keyword evidence="4" id="KW-0611">Plant defense</keyword>
<feature type="chain" id="PRO_5041919341" description="Defensin" evidence="5">
    <location>
        <begin position="24"/>
        <end position="85"/>
    </location>
</feature>
<evidence type="ECO:0000256" key="5">
    <source>
        <dbReference type="SAM" id="SignalP"/>
    </source>
</evidence>
<evidence type="ECO:0000256" key="2">
    <source>
        <dbReference type="ARBA" id="ARBA00022529"/>
    </source>
</evidence>
<evidence type="ECO:0000256" key="1">
    <source>
        <dbReference type="ARBA" id="ARBA00006722"/>
    </source>
</evidence>
<keyword evidence="3" id="KW-0295">Fungicide</keyword>
<feature type="signal peptide" evidence="5">
    <location>
        <begin position="1"/>
        <end position="23"/>
    </location>
</feature>
<sequence length="85" mass="9264">MGSSSMKLVVALILSLLILGGFSAEAAGRINAATLAVTADKERRCVYQHKRCESTQECDSRCKSLGYPRGVCFIAVEYCCCRPKK</sequence>
<comment type="caution">
    <text evidence="6">The sequence shown here is derived from an EMBL/GenBank/DDBJ whole genome shotgun (WGS) entry which is preliminary data.</text>
</comment>
<accession>A0AAD4T1D9</accession>
<dbReference type="GO" id="GO:0050832">
    <property type="term" value="P:defense response to fungus"/>
    <property type="evidence" value="ECO:0007669"/>
    <property type="project" value="UniProtKB-KW"/>
</dbReference>
<evidence type="ECO:0000256" key="4">
    <source>
        <dbReference type="ARBA" id="ARBA00022821"/>
    </source>
</evidence>
<gene>
    <name evidence="6" type="ORF">MKW98_022156</name>
</gene>
<keyword evidence="2" id="KW-0929">Antimicrobial</keyword>
<reference evidence="6" key="1">
    <citation type="submission" date="2022-04" db="EMBL/GenBank/DDBJ databases">
        <title>A functionally conserved STORR gene fusion in Papaver species that diverged 16.8 million years ago.</title>
        <authorList>
            <person name="Catania T."/>
        </authorList>
    </citation>
    <scope>NUCLEOTIDE SEQUENCE</scope>
    <source>
        <strain evidence="6">S-188037</strain>
    </source>
</reference>
<comment type="similarity">
    <text evidence="1">Belongs to the DEFL family.</text>
</comment>
<evidence type="ECO:0000313" key="7">
    <source>
        <dbReference type="Proteomes" id="UP001202328"/>
    </source>
</evidence>
<evidence type="ECO:0000313" key="6">
    <source>
        <dbReference type="EMBL" id="KAI3930507.1"/>
    </source>
</evidence>
<dbReference type="Proteomes" id="UP001202328">
    <property type="component" value="Unassembled WGS sequence"/>
</dbReference>
<dbReference type="GO" id="GO:0031640">
    <property type="term" value="P:killing of cells of another organism"/>
    <property type="evidence" value="ECO:0007669"/>
    <property type="project" value="UniProtKB-KW"/>
</dbReference>
<proteinExistence type="inferred from homology"/>
<dbReference type="AlphaFoldDB" id="A0AAD4T1D9"/>
<evidence type="ECO:0008006" key="8">
    <source>
        <dbReference type="Google" id="ProtNLM"/>
    </source>
</evidence>
<dbReference type="EMBL" id="JAJJMB010007362">
    <property type="protein sequence ID" value="KAI3930507.1"/>
    <property type="molecule type" value="Genomic_DNA"/>
</dbReference>